<dbReference type="Pfam" id="PF00072">
    <property type="entry name" value="Response_reg"/>
    <property type="match status" value="1"/>
</dbReference>
<evidence type="ECO:0000256" key="1">
    <source>
        <dbReference type="ARBA" id="ARBA00022553"/>
    </source>
</evidence>
<keyword evidence="1 4" id="KW-0597">Phosphoprotein</keyword>
<protein>
    <submittedName>
        <fullName evidence="6">Response regulator</fullName>
    </submittedName>
</protein>
<evidence type="ECO:0000313" key="6">
    <source>
        <dbReference type="EMBL" id="HGH60716.1"/>
    </source>
</evidence>
<dbReference type="PANTHER" id="PTHR44591:SF3">
    <property type="entry name" value="RESPONSE REGULATORY DOMAIN-CONTAINING PROTEIN"/>
    <property type="match status" value="1"/>
</dbReference>
<feature type="modified residue" description="4-aspartylphosphate" evidence="4">
    <location>
        <position position="59"/>
    </location>
</feature>
<evidence type="ECO:0000256" key="4">
    <source>
        <dbReference type="PROSITE-ProRule" id="PRU00169"/>
    </source>
</evidence>
<feature type="domain" description="Response regulatory" evidence="5">
    <location>
        <begin position="10"/>
        <end position="124"/>
    </location>
</feature>
<dbReference type="EMBL" id="DTGT01000166">
    <property type="protein sequence ID" value="HGH60716.1"/>
    <property type="molecule type" value="Genomic_DNA"/>
</dbReference>
<evidence type="ECO:0000256" key="3">
    <source>
        <dbReference type="ARBA" id="ARBA00022777"/>
    </source>
</evidence>
<dbReference type="SUPFAM" id="SSF52172">
    <property type="entry name" value="CheY-like"/>
    <property type="match status" value="1"/>
</dbReference>
<dbReference type="SMART" id="SM00448">
    <property type="entry name" value="REC"/>
    <property type="match status" value="1"/>
</dbReference>
<dbReference type="Gene3D" id="3.30.450.40">
    <property type="match status" value="1"/>
</dbReference>
<proteinExistence type="predicted"/>
<dbReference type="SMART" id="SM00065">
    <property type="entry name" value="GAF"/>
    <property type="match status" value="1"/>
</dbReference>
<gene>
    <name evidence="6" type="ORF">ENV54_05400</name>
</gene>
<dbReference type="GO" id="GO:0016301">
    <property type="term" value="F:kinase activity"/>
    <property type="evidence" value="ECO:0007669"/>
    <property type="project" value="UniProtKB-KW"/>
</dbReference>
<dbReference type="GO" id="GO:0000160">
    <property type="term" value="P:phosphorelay signal transduction system"/>
    <property type="evidence" value="ECO:0007669"/>
    <property type="project" value="InterPro"/>
</dbReference>
<dbReference type="InterPro" id="IPR001789">
    <property type="entry name" value="Sig_transdc_resp-reg_receiver"/>
</dbReference>
<accession>A0A7C4EW63</accession>
<sequence length="320" mass="35771">MCAAETSKRTILVVDDEQIVHESVKRILEQEAYDVHTAMRVDQALDLLKRYSYDLVLTDLMMPDRSGMDVVEAIARDHPDTGVVMFTGFATVDTAVQSIKLGALDYLPKPFTPDELLETCGRALAAIAKKRSDRELEHLYDNAEKALRSSLDLQEVLGLICSSVVNLFKLKGASVLILRKKDQILELASHYGLSDEYISKGVLSSEKSVAELFEGEQPIQVLEKDFDNRLQFPAEARKEGIASILSIPLKIDNTILGALRIYTSEPRTFSQDEMDFLLKFADKAARALENAMAYHNVRKDIEGLKKYIPASVAKNMAQET</sequence>
<keyword evidence="3" id="KW-0418">Kinase</keyword>
<dbReference type="InterPro" id="IPR011006">
    <property type="entry name" value="CheY-like_superfamily"/>
</dbReference>
<dbReference type="Gene3D" id="3.40.50.2300">
    <property type="match status" value="1"/>
</dbReference>
<dbReference type="InterPro" id="IPR003018">
    <property type="entry name" value="GAF"/>
</dbReference>
<evidence type="ECO:0000256" key="2">
    <source>
        <dbReference type="ARBA" id="ARBA00022679"/>
    </source>
</evidence>
<dbReference type="AlphaFoldDB" id="A0A7C4EW63"/>
<evidence type="ECO:0000259" key="5">
    <source>
        <dbReference type="PROSITE" id="PS50110"/>
    </source>
</evidence>
<dbReference type="Pfam" id="PF13185">
    <property type="entry name" value="GAF_2"/>
    <property type="match status" value="1"/>
</dbReference>
<dbReference type="InterPro" id="IPR029016">
    <property type="entry name" value="GAF-like_dom_sf"/>
</dbReference>
<reference evidence="6" key="1">
    <citation type="journal article" date="2020" name="mSystems">
        <title>Genome- and Community-Level Interaction Insights into Carbon Utilization and Element Cycling Functions of Hydrothermarchaeota in Hydrothermal Sediment.</title>
        <authorList>
            <person name="Zhou Z."/>
            <person name="Liu Y."/>
            <person name="Xu W."/>
            <person name="Pan J."/>
            <person name="Luo Z.H."/>
            <person name="Li M."/>
        </authorList>
    </citation>
    <scope>NUCLEOTIDE SEQUENCE [LARGE SCALE GENOMIC DNA]</scope>
    <source>
        <strain evidence="6">SpSt-769</strain>
    </source>
</reference>
<dbReference type="PROSITE" id="PS50110">
    <property type="entry name" value="RESPONSE_REGULATORY"/>
    <property type="match status" value="1"/>
</dbReference>
<name>A0A7C4EW63_9BACT</name>
<dbReference type="InterPro" id="IPR050595">
    <property type="entry name" value="Bact_response_regulator"/>
</dbReference>
<dbReference type="PANTHER" id="PTHR44591">
    <property type="entry name" value="STRESS RESPONSE REGULATOR PROTEIN 1"/>
    <property type="match status" value="1"/>
</dbReference>
<comment type="caution">
    <text evidence="6">The sequence shown here is derived from an EMBL/GenBank/DDBJ whole genome shotgun (WGS) entry which is preliminary data.</text>
</comment>
<keyword evidence="2" id="KW-0808">Transferase</keyword>
<organism evidence="6">
    <name type="scientific">Desulfomonile tiedjei</name>
    <dbReference type="NCBI Taxonomy" id="2358"/>
    <lineage>
        <taxon>Bacteria</taxon>
        <taxon>Pseudomonadati</taxon>
        <taxon>Thermodesulfobacteriota</taxon>
        <taxon>Desulfomonilia</taxon>
        <taxon>Desulfomonilales</taxon>
        <taxon>Desulfomonilaceae</taxon>
        <taxon>Desulfomonile</taxon>
    </lineage>
</organism>
<dbReference type="SUPFAM" id="SSF55781">
    <property type="entry name" value="GAF domain-like"/>
    <property type="match status" value="1"/>
</dbReference>